<organism evidence="6 7">
    <name type="scientific">Glaciimonas immobilis</name>
    <dbReference type="NCBI Taxonomy" id="728004"/>
    <lineage>
        <taxon>Bacteria</taxon>
        <taxon>Pseudomonadati</taxon>
        <taxon>Pseudomonadota</taxon>
        <taxon>Betaproteobacteria</taxon>
        <taxon>Burkholderiales</taxon>
        <taxon>Oxalobacteraceae</taxon>
        <taxon>Glaciimonas</taxon>
    </lineage>
</organism>
<dbReference type="GO" id="GO:0008253">
    <property type="term" value="F:5'-nucleotidase activity"/>
    <property type="evidence" value="ECO:0007669"/>
    <property type="project" value="UniProtKB-EC"/>
</dbReference>
<evidence type="ECO:0000256" key="2">
    <source>
        <dbReference type="ARBA" id="ARBA00022729"/>
    </source>
</evidence>
<dbReference type="EMBL" id="JACHHQ010000006">
    <property type="protein sequence ID" value="MBB5201046.1"/>
    <property type="molecule type" value="Genomic_DNA"/>
</dbReference>
<feature type="chain" id="PRO_5033096600" evidence="3">
    <location>
        <begin position="25"/>
        <end position="566"/>
    </location>
</feature>
<feature type="domain" description="Calcineurin-like phosphoesterase" evidence="4">
    <location>
        <begin position="39"/>
        <end position="290"/>
    </location>
</feature>
<keyword evidence="3" id="KW-0547">Nucleotide-binding</keyword>
<evidence type="ECO:0000313" key="7">
    <source>
        <dbReference type="Proteomes" id="UP000571084"/>
    </source>
</evidence>
<dbReference type="GO" id="GO:0046872">
    <property type="term" value="F:metal ion binding"/>
    <property type="evidence" value="ECO:0007669"/>
    <property type="project" value="InterPro"/>
</dbReference>
<dbReference type="RefSeq" id="WP_245182439.1">
    <property type="nucleotide sequence ID" value="NZ_JAAOZT010000012.1"/>
</dbReference>
<dbReference type="PANTHER" id="PTHR11575">
    <property type="entry name" value="5'-NUCLEOTIDASE-RELATED"/>
    <property type="match status" value="1"/>
</dbReference>
<dbReference type="SUPFAM" id="SSF55816">
    <property type="entry name" value="5'-nucleotidase (syn. UDP-sugar hydrolase), C-terminal domain"/>
    <property type="match status" value="1"/>
</dbReference>
<dbReference type="AlphaFoldDB" id="A0A840RVZ2"/>
<dbReference type="PROSITE" id="PS51257">
    <property type="entry name" value="PROKAR_LIPOPROTEIN"/>
    <property type="match status" value="1"/>
</dbReference>
<dbReference type="InterPro" id="IPR036907">
    <property type="entry name" value="5'-Nucleotdase_C_sf"/>
</dbReference>
<dbReference type="InterPro" id="IPR008334">
    <property type="entry name" value="5'-Nucleotdase_C"/>
</dbReference>
<dbReference type="PROSITE" id="PS00785">
    <property type="entry name" value="5_NUCLEOTIDASE_1"/>
    <property type="match status" value="1"/>
</dbReference>
<dbReference type="EC" id="3.1.3.5" evidence="6"/>
<keyword evidence="7" id="KW-1185">Reference proteome</keyword>
<dbReference type="GO" id="GO:0030288">
    <property type="term" value="C:outer membrane-bounded periplasmic space"/>
    <property type="evidence" value="ECO:0007669"/>
    <property type="project" value="TreeGrafter"/>
</dbReference>
<dbReference type="InterPro" id="IPR006179">
    <property type="entry name" value="5_nucleotidase/apyrase"/>
</dbReference>
<evidence type="ECO:0000259" key="5">
    <source>
        <dbReference type="Pfam" id="PF02872"/>
    </source>
</evidence>
<dbReference type="Gene3D" id="3.60.21.10">
    <property type="match status" value="1"/>
</dbReference>
<dbReference type="PRINTS" id="PR01607">
    <property type="entry name" value="APYRASEFAMLY"/>
</dbReference>
<proteinExistence type="inferred from homology"/>
<dbReference type="InterPro" id="IPR029052">
    <property type="entry name" value="Metallo-depent_PP-like"/>
</dbReference>
<feature type="signal peptide" evidence="3">
    <location>
        <begin position="1"/>
        <end position="24"/>
    </location>
</feature>
<dbReference type="Gene3D" id="3.90.780.10">
    <property type="entry name" value="5'-Nucleotidase, C-terminal domain"/>
    <property type="match status" value="1"/>
</dbReference>
<dbReference type="InterPro" id="IPR006146">
    <property type="entry name" value="5'-Nucleotdase_CS"/>
</dbReference>
<dbReference type="Proteomes" id="UP000571084">
    <property type="component" value="Unassembled WGS sequence"/>
</dbReference>
<dbReference type="InterPro" id="IPR004843">
    <property type="entry name" value="Calcineurin-like_PHP"/>
</dbReference>
<keyword evidence="3 6" id="KW-0378">Hydrolase</keyword>
<comment type="caution">
    <text evidence="6">The sequence shown here is derived from an EMBL/GenBank/DDBJ whole genome shotgun (WGS) entry which is preliminary data.</text>
</comment>
<reference evidence="6 7" key="1">
    <citation type="submission" date="2020-08" db="EMBL/GenBank/DDBJ databases">
        <title>Genomic Encyclopedia of Type Strains, Phase IV (KMG-IV): sequencing the most valuable type-strain genomes for metagenomic binning, comparative biology and taxonomic classification.</title>
        <authorList>
            <person name="Goeker M."/>
        </authorList>
    </citation>
    <scope>NUCLEOTIDE SEQUENCE [LARGE SCALE GENOMIC DNA]</scope>
    <source>
        <strain evidence="6 7">DSM 23240</strain>
    </source>
</reference>
<dbReference type="SUPFAM" id="SSF56300">
    <property type="entry name" value="Metallo-dependent phosphatases"/>
    <property type="match status" value="1"/>
</dbReference>
<keyword evidence="2 3" id="KW-0732">Signal</keyword>
<comment type="similarity">
    <text evidence="1 3">Belongs to the 5'-nucleotidase family.</text>
</comment>
<evidence type="ECO:0000256" key="3">
    <source>
        <dbReference type="RuleBase" id="RU362119"/>
    </source>
</evidence>
<feature type="domain" description="5'-Nucleotidase C-terminal" evidence="5">
    <location>
        <begin position="369"/>
        <end position="523"/>
    </location>
</feature>
<evidence type="ECO:0000256" key="1">
    <source>
        <dbReference type="ARBA" id="ARBA00006654"/>
    </source>
</evidence>
<dbReference type="Pfam" id="PF00149">
    <property type="entry name" value="Metallophos"/>
    <property type="match status" value="1"/>
</dbReference>
<evidence type="ECO:0000313" key="6">
    <source>
        <dbReference type="EMBL" id="MBB5201046.1"/>
    </source>
</evidence>
<gene>
    <name evidence="6" type="ORF">HNR39_002895</name>
</gene>
<name>A0A840RVZ2_9BURK</name>
<dbReference type="GO" id="GO:0009166">
    <property type="term" value="P:nucleotide catabolic process"/>
    <property type="evidence" value="ECO:0007669"/>
    <property type="project" value="InterPro"/>
</dbReference>
<dbReference type="GO" id="GO:0000166">
    <property type="term" value="F:nucleotide binding"/>
    <property type="evidence" value="ECO:0007669"/>
    <property type="project" value="UniProtKB-KW"/>
</dbReference>
<evidence type="ECO:0000259" key="4">
    <source>
        <dbReference type="Pfam" id="PF00149"/>
    </source>
</evidence>
<dbReference type="Pfam" id="PF02872">
    <property type="entry name" value="5_nucleotid_C"/>
    <property type="match status" value="1"/>
</dbReference>
<dbReference type="PANTHER" id="PTHR11575:SF24">
    <property type="entry name" value="5'-NUCLEOTIDASE"/>
    <property type="match status" value="1"/>
</dbReference>
<accession>A0A840RVZ2</accession>
<dbReference type="GO" id="GO:0008768">
    <property type="term" value="F:UDP-sugar diphosphatase activity"/>
    <property type="evidence" value="ECO:0007669"/>
    <property type="project" value="TreeGrafter"/>
</dbReference>
<protein>
    <submittedName>
        <fullName evidence="6">5'-nucleotidase</fullName>
        <ecNumber evidence="6">3.1.3.5</ecNumber>
    </submittedName>
</protein>
<sequence length="566" mass="60879">MRKKPLPWKVIFCGTVLIAITACSALQNASSGAPIEVNLVAINDLHGHLESETKSFIGVGEPAARKIKVGGIDTIGGALNAWRAEDRQLLFVGAGDMIGATPALSSLWADEPTILALNQLKLRVSSVGNHEFDQGSAELMRYQHGGCKSTRPDKACRFESNFPGAHFPYLAANVIDNTSNQPILAAYHIEQAHGIKIAFIGAVLQGTAGIVSGSGIANVHFTDEANAINRWVPEIKAQGVSAIVVLIHQGGETEEPFDQTGCSQLRGPIVEIVKHLDPAIKLIISAHTHHGYTCQVDGRTVTQGESYGHMLTRITLTIDPKISDVSKKITAITAHNVLMETNKYVPDPALSLFLQKLKARSEAVLAKPIAHLALPRIERAMNDAGESPLGDVIADSQLAATREFGAKIAMLNQSSIREDLESGANGSNYAQLAITMPFGNTLIVESLSGAQLIALLEQQGWGHNMLQISDGLQYRWDLKRPVGHRVLPGSVTLNGIAIDTHQQYRVSLNSFIAQGGDGFSVLTQGTERLDTGINDLDALSRYLIARERDGHPAGLPQAAKRIVRVH</sequence>